<dbReference type="GO" id="GO:0004605">
    <property type="term" value="F:phosphatidate cytidylyltransferase activity"/>
    <property type="evidence" value="ECO:0007669"/>
    <property type="project" value="UniProtKB-EC"/>
</dbReference>
<dbReference type="GO" id="GO:0016024">
    <property type="term" value="P:CDP-diacylglycerol biosynthetic process"/>
    <property type="evidence" value="ECO:0007669"/>
    <property type="project" value="UniProtKB-UniPathway"/>
</dbReference>
<evidence type="ECO:0000256" key="5">
    <source>
        <dbReference type="ARBA" id="ARBA00010185"/>
    </source>
</evidence>
<evidence type="ECO:0000256" key="4">
    <source>
        <dbReference type="ARBA" id="ARBA00005189"/>
    </source>
</evidence>
<evidence type="ECO:0000256" key="18">
    <source>
        <dbReference type="RuleBase" id="RU003938"/>
    </source>
</evidence>
<comment type="pathway">
    <text evidence="3 18">Phospholipid metabolism; CDP-diacylglycerol biosynthesis; CDP-diacylglycerol from sn-glycerol 3-phosphate: step 3/3.</text>
</comment>
<organism evidence="20 21">
    <name type="scientific">Candidatus Jidaibacter acanthamoebae</name>
    <dbReference type="NCBI Taxonomy" id="86105"/>
    <lineage>
        <taxon>Bacteria</taxon>
        <taxon>Pseudomonadati</taxon>
        <taxon>Pseudomonadota</taxon>
        <taxon>Alphaproteobacteria</taxon>
        <taxon>Rickettsiales</taxon>
        <taxon>Candidatus Midichloriaceae</taxon>
        <taxon>Candidatus Jidaibacter</taxon>
    </lineage>
</organism>
<keyword evidence="10 18" id="KW-0808">Transferase</keyword>
<evidence type="ECO:0000256" key="11">
    <source>
        <dbReference type="ARBA" id="ARBA00022692"/>
    </source>
</evidence>
<keyword evidence="9" id="KW-0444">Lipid biosynthesis</keyword>
<feature type="transmembrane region" description="Helical" evidence="19">
    <location>
        <begin position="144"/>
        <end position="163"/>
    </location>
</feature>
<dbReference type="RefSeq" id="WP_053332618.1">
    <property type="nucleotide sequence ID" value="NZ_JSWE01000124.1"/>
</dbReference>
<comment type="catalytic activity">
    <reaction evidence="1 18">
        <text>a 1,2-diacyl-sn-glycero-3-phosphate + CTP + H(+) = a CDP-1,2-diacyl-sn-glycerol + diphosphate</text>
        <dbReference type="Rhea" id="RHEA:16229"/>
        <dbReference type="ChEBI" id="CHEBI:15378"/>
        <dbReference type="ChEBI" id="CHEBI:33019"/>
        <dbReference type="ChEBI" id="CHEBI:37563"/>
        <dbReference type="ChEBI" id="CHEBI:58332"/>
        <dbReference type="ChEBI" id="CHEBI:58608"/>
        <dbReference type="EC" id="2.7.7.41"/>
    </reaction>
</comment>
<evidence type="ECO:0000256" key="15">
    <source>
        <dbReference type="ARBA" id="ARBA00023136"/>
    </source>
</evidence>
<gene>
    <name evidence="20" type="primary">cdsA_1_2</name>
    <name evidence="20" type="ORF">NF27_EY00020</name>
</gene>
<dbReference type="EC" id="2.7.7.41" evidence="6 18"/>
<dbReference type="GO" id="GO:0005886">
    <property type="term" value="C:plasma membrane"/>
    <property type="evidence" value="ECO:0007669"/>
    <property type="project" value="UniProtKB-SubCell"/>
</dbReference>
<comment type="subcellular location">
    <subcellularLocation>
        <location evidence="2">Cell membrane</location>
        <topology evidence="2">Multi-pass membrane protein</topology>
    </subcellularLocation>
</comment>
<keyword evidence="11 18" id="KW-0812">Transmembrane</keyword>
<dbReference type="PROSITE" id="PS01315">
    <property type="entry name" value="CDS"/>
    <property type="match status" value="1"/>
</dbReference>
<evidence type="ECO:0000256" key="1">
    <source>
        <dbReference type="ARBA" id="ARBA00001698"/>
    </source>
</evidence>
<dbReference type="PANTHER" id="PTHR46382:SF1">
    <property type="entry name" value="PHOSPHATIDATE CYTIDYLYLTRANSFERASE"/>
    <property type="match status" value="1"/>
</dbReference>
<dbReference type="Proteomes" id="UP000031258">
    <property type="component" value="Unassembled WGS sequence"/>
</dbReference>
<evidence type="ECO:0000256" key="2">
    <source>
        <dbReference type="ARBA" id="ARBA00004651"/>
    </source>
</evidence>
<evidence type="ECO:0000256" key="7">
    <source>
        <dbReference type="ARBA" id="ARBA00019373"/>
    </source>
</evidence>
<evidence type="ECO:0000256" key="13">
    <source>
        <dbReference type="ARBA" id="ARBA00022989"/>
    </source>
</evidence>
<dbReference type="UniPathway" id="UPA00557">
    <property type="reaction ID" value="UER00614"/>
</dbReference>
<dbReference type="STRING" id="86105.NF27_EY00020"/>
<evidence type="ECO:0000256" key="3">
    <source>
        <dbReference type="ARBA" id="ARBA00005119"/>
    </source>
</evidence>
<keyword evidence="8" id="KW-1003">Cell membrane</keyword>
<evidence type="ECO:0000256" key="12">
    <source>
        <dbReference type="ARBA" id="ARBA00022695"/>
    </source>
</evidence>
<keyword evidence="17" id="KW-1208">Phospholipid metabolism</keyword>
<name>A0A0C1MYC2_9RICK</name>
<evidence type="ECO:0000256" key="19">
    <source>
        <dbReference type="SAM" id="Phobius"/>
    </source>
</evidence>
<feature type="transmembrane region" description="Helical" evidence="19">
    <location>
        <begin position="79"/>
        <end position="101"/>
    </location>
</feature>
<keyword evidence="16" id="KW-0594">Phospholipid biosynthesis</keyword>
<dbReference type="AlphaFoldDB" id="A0A0C1MYC2"/>
<evidence type="ECO:0000256" key="6">
    <source>
        <dbReference type="ARBA" id="ARBA00012487"/>
    </source>
</evidence>
<keyword evidence="21" id="KW-1185">Reference proteome</keyword>
<evidence type="ECO:0000313" key="21">
    <source>
        <dbReference type="Proteomes" id="UP000031258"/>
    </source>
</evidence>
<evidence type="ECO:0000256" key="8">
    <source>
        <dbReference type="ARBA" id="ARBA00022475"/>
    </source>
</evidence>
<dbReference type="InterPro" id="IPR000374">
    <property type="entry name" value="PC_trans"/>
</dbReference>
<dbReference type="PATRIC" id="fig|86105.3.peg.1068"/>
<accession>A0A0C1MYC2</accession>
<dbReference type="Pfam" id="PF01148">
    <property type="entry name" value="CTP_transf_1"/>
    <property type="match status" value="1"/>
</dbReference>
<keyword evidence="13 19" id="KW-1133">Transmembrane helix</keyword>
<evidence type="ECO:0000256" key="10">
    <source>
        <dbReference type="ARBA" id="ARBA00022679"/>
    </source>
</evidence>
<evidence type="ECO:0000256" key="16">
    <source>
        <dbReference type="ARBA" id="ARBA00023209"/>
    </source>
</evidence>
<sequence>MIIIREPEDMEDNNIKERYIKQNLLPRTISAVILAPVILYLVYKGGYLFNSLITLLALLMSMEWVHIVNSNPLRQYKKLWYLLGIFYIALPCLSLIYLRQLDNGLNIILWLLLTVWASDIGAYVFGIAFGGAKLMPLVSPSKTWSGALGAIIFSCIIGGAYIKFSGLNIPSWLPMCFFLSIVAQIGDLAESGFKRIFKVKDSGALIPGHGGVLDRIDSVVTASVFIAGYYLINGNL</sequence>
<protein>
    <recommendedName>
        <fullName evidence="7 18">Phosphatidate cytidylyltransferase</fullName>
        <ecNumber evidence="6 18">2.7.7.41</ecNumber>
    </recommendedName>
</protein>
<dbReference type="EMBL" id="JSWE01000124">
    <property type="protein sequence ID" value="KIE04906.1"/>
    <property type="molecule type" value="Genomic_DNA"/>
</dbReference>
<keyword evidence="15 19" id="KW-0472">Membrane</keyword>
<keyword evidence="14" id="KW-0443">Lipid metabolism</keyword>
<dbReference type="OrthoDB" id="9799199at2"/>
<feature type="transmembrane region" description="Helical" evidence="19">
    <location>
        <begin position="107"/>
        <end position="132"/>
    </location>
</feature>
<comment type="similarity">
    <text evidence="5 18">Belongs to the CDS family.</text>
</comment>
<reference evidence="20 21" key="1">
    <citation type="submission" date="2014-11" db="EMBL/GenBank/DDBJ databases">
        <title>A Rickettsiales Symbiont of Amoebae With Ancient Features.</title>
        <authorList>
            <person name="Schulz F."/>
            <person name="Martijn J."/>
            <person name="Wascher F."/>
            <person name="Kostanjsek R."/>
            <person name="Ettema T.J."/>
            <person name="Horn M."/>
        </authorList>
    </citation>
    <scope>NUCLEOTIDE SEQUENCE [LARGE SCALE GENOMIC DNA]</scope>
    <source>
        <strain evidence="20 21">UWC36</strain>
    </source>
</reference>
<proteinExistence type="inferred from homology"/>
<evidence type="ECO:0000313" key="20">
    <source>
        <dbReference type="EMBL" id="KIE04906.1"/>
    </source>
</evidence>
<evidence type="ECO:0000256" key="17">
    <source>
        <dbReference type="ARBA" id="ARBA00023264"/>
    </source>
</evidence>
<dbReference type="PANTHER" id="PTHR46382">
    <property type="entry name" value="PHOSPHATIDATE CYTIDYLYLTRANSFERASE"/>
    <property type="match status" value="1"/>
</dbReference>
<evidence type="ECO:0000256" key="9">
    <source>
        <dbReference type="ARBA" id="ARBA00022516"/>
    </source>
</evidence>
<comment type="pathway">
    <text evidence="4">Lipid metabolism.</text>
</comment>
<comment type="caution">
    <text evidence="20">The sequence shown here is derived from an EMBL/GenBank/DDBJ whole genome shotgun (WGS) entry which is preliminary data.</text>
</comment>
<keyword evidence="12 18" id="KW-0548">Nucleotidyltransferase</keyword>
<evidence type="ECO:0000256" key="14">
    <source>
        <dbReference type="ARBA" id="ARBA00023098"/>
    </source>
</evidence>